<protein>
    <recommendedName>
        <fullName evidence="2">Zinc finger CHCC-type domain-containing protein</fullName>
    </recommendedName>
</protein>
<sequence>MSTVAAAALFSARSSASRSGVALARSALAPAAVASFTTSARASSSSSTTPQGDFPRPPSAPSSSNIPTVRHPKIAQVHTPPHVPSTQAPNYPSKWSEGQNAREHAMRGPRFEQMEMDMQPQPLSAMAMIQKEPVRLSSKRVVSCDGGGGPLGHPKIFINLDKPGPKACTYCGLKYELDTAAHH</sequence>
<comment type="caution">
    <text evidence="3">The sequence shown here is derived from an EMBL/GenBank/DDBJ whole genome shotgun (WGS) entry which is preliminary data.</text>
</comment>
<dbReference type="GO" id="GO:0006120">
    <property type="term" value="P:mitochondrial electron transport, NADH to ubiquinone"/>
    <property type="evidence" value="ECO:0007669"/>
    <property type="project" value="TreeGrafter"/>
</dbReference>
<dbReference type="PANTHER" id="PTHR13156">
    <property type="entry name" value="NADH-UBIQUINONE OXIDOREDUCTASE 13 KD-A SUBUNIT"/>
    <property type="match status" value="1"/>
</dbReference>
<dbReference type="PANTHER" id="PTHR13156:SF0">
    <property type="entry name" value="NADH DEHYDROGENASE [UBIQUINONE] IRON-SULFUR PROTEIN 6, MITOCHONDRIAL"/>
    <property type="match status" value="1"/>
</dbReference>
<feature type="region of interest" description="Disordered" evidence="1">
    <location>
        <begin position="36"/>
        <end position="104"/>
    </location>
</feature>
<dbReference type="Pfam" id="PF10276">
    <property type="entry name" value="zf-CHCC"/>
    <property type="match status" value="1"/>
</dbReference>
<dbReference type="Gene3D" id="2.60.260.40">
    <property type="entry name" value="q5lls5 like domains"/>
    <property type="match status" value="1"/>
</dbReference>
<dbReference type="AlphaFoldDB" id="A0A177TGC9"/>
<reference evidence="3" key="2">
    <citation type="journal article" date="2019" name="IMA Fungus">
        <title>Genome sequencing and comparison of five Tilletia species to identify candidate genes for the detection of regulated species infecting wheat.</title>
        <authorList>
            <person name="Nguyen H.D.T."/>
            <person name="Sultana T."/>
            <person name="Kesanakurti P."/>
            <person name="Hambleton S."/>
        </authorList>
    </citation>
    <scope>NUCLEOTIDE SEQUENCE</scope>
    <source>
        <strain evidence="3">DAOMC 236416</strain>
    </source>
</reference>
<reference evidence="3" key="1">
    <citation type="submission" date="2016-04" db="EMBL/GenBank/DDBJ databases">
        <authorList>
            <person name="Nguyen H.D."/>
            <person name="Samba Siva P."/>
            <person name="Cullis J."/>
            <person name="Levesque C.A."/>
            <person name="Hambleton S."/>
        </authorList>
    </citation>
    <scope>NUCLEOTIDE SEQUENCE</scope>
    <source>
        <strain evidence="3">DAOMC 236416</strain>
    </source>
</reference>
<name>A0A177TGC9_9BASI</name>
<keyword evidence="4" id="KW-1185">Reference proteome</keyword>
<evidence type="ECO:0000313" key="4">
    <source>
        <dbReference type="Proteomes" id="UP000077521"/>
    </source>
</evidence>
<organism evidence="3 4">
    <name type="scientific">Tilletia indica</name>
    <dbReference type="NCBI Taxonomy" id="43049"/>
    <lineage>
        <taxon>Eukaryota</taxon>
        <taxon>Fungi</taxon>
        <taxon>Dikarya</taxon>
        <taxon>Basidiomycota</taxon>
        <taxon>Ustilaginomycotina</taxon>
        <taxon>Exobasidiomycetes</taxon>
        <taxon>Tilletiales</taxon>
        <taxon>Tilletiaceae</taxon>
        <taxon>Tilletia</taxon>
    </lineage>
</organism>
<accession>A0A177TGC9</accession>
<dbReference type="FunFam" id="2.60.260.40:FF:000003">
    <property type="entry name" value="NADH dehydrogenase [ubiquinone] iron-sulfur protein 6, mitochondrial"/>
    <property type="match status" value="1"/>
</dbReference>
<evidence type="ECO:0000256" key="1">
    <source>
        <dbReference type="SAM" id="MobiDB-lite"/>
    </source>
</evidence>
<evidence type="ECO:0000259" key="2">
    <source>
        <dbReference type="Pfam" id="PF10276"/>
    </source>
</evidence>
<feature type="compositionally biased region" description="Low complexity" evidence="1">
    <location>
        <begin position="36"/>
        <end position="49"/>
    </location>
</feature>
<gene>
    <name evidence="3" type="ORF">A4X13_0g5596</name>
</gene>
<feature type="domain" description="Zinc finger CHCC-type" evidence="2">
    <location>
        <begin position="140"/>
        <end position="175"/>
    </location>
</feature>
<dbReference type="GO" id="GO:0005739">
    <property type="term" value="C:mitochondrion"/>
    <property type="evidence" value="ECO:0007669"/>
    <property type="project" value="GOC"/>
</dbReference>
<dbReference type="EMBL" id="LWDF02000449">
    <property type="protein sequence ID" value="KAE8246850.1"/>
    <property type="molecule type" value="Genomic_DNA"/>
</dbReference>
<proteinExistence type="predicted"/>
<dbReference type="Proteomes" id="UP000077521">
    <property type="component" value="Unassembled WGS sequence"/>
</dbReference>
<dbReference type="InterPro" id="IPR019401">
    <property type="entry name" value="Znf_CHCC"/>
</dbReference>
<evidence type="ECO:0000313" key="3">
    <source>
        <dbReference type="EMBL" id="KAE8246850.1"/>
    </source>
</evidence>